<dbReference type="InterPro" id="IPR023821">
    <property type="entry name" value="rSAM_TatD-assoc"/>
</dbReference>
<dbReference type="SUPFAM" id="SSF102114">
    <property type="entry name" value="Radical SAM enzymes"/>
    <property type="match status" value="1"/>
</dbReference>
<reference evidence="8 9" key="1">
    <citation type="submission" date="2019-08" db="EMBL/GenBank/DDBJ databases">
        <title>In-depth cultivation of the pig gut microbiome towards novel bacterial diversity and tailored functional studies.</title>
        <authorList>
            <person name="Wylensek D."/>
            <person name="Hitch T.C.A."/>
            <person name="Clavel T."/>
        </authorList>
    </citation>
    <scope>NUCLEOTIDE SEQUENCE [LARGE SCALE GENOMIC DNA]</scope>
    <source>
        <strain evidence="8 9">68-1-5</strain>
    </source>
</reference>
<dbReference type="SFLD" id="SFLDG01111">
    <property type="entry name" value="Uncharacterised_Radical_SAM_Su"/>
    <property type="match status" value="1"/>
</dbReference>
<evidence type="ECO:0000256" key="2">
    <source>
        <dbReference type="ARBA" id="ARBA00022485"/>
    </source>
</evidence>
<evidence type="ECO:0000313" key="9">
    <source>
        <dbReference type="Proteomes" id="UP000434409"/>
    </source>
</evidence>
<sequence length="198" mass="22014">MADILYLYDGQVYANITNTCNCNCVFCIRRQHAGIGEAASLWHSFAPSSKEVIEEMARFDFSRQNTLVYCGYGEPTCALDVLLDSAKYIKSNHNISIRVNTNGLGNVYNKFNILPQLAEVVDSLSISLNAPDAATYEAVSLPVYDGAFDSVLEFIKESKLWIPDITLSIVDVLPKEQQEACKEVASSLSLPLRIRKYS</sequence>
<evidence type="ECO:0000256" key="5">
    <source>
        <dbReference type="ARBA" id="ARBA00023004"/>
    </source>
</evidence>
<keyword evidence="9" id="KW-1185">Reference proteome</keyword>
<dbReference type="InterPro" id="IPR058240">
    <property type="entry name" value="rSAM_sf"/>
</dbReference>
<dbReference type="RefSeq" id="WP_154476057.1">
    <property type="nucleotide sequence ID" value="NZ_JAQYBV010000107.1"/>
</dbReference>
<evidence type="ECO:0000256" key="4">
    <source>
        <dbReference type="ARBA" id="ARBA00022723"/>
    </source>
</evidence>
<dbReference type="Proteomes" id="UP000434409">
    <property type="component" value="Unassembled WGS sequence"/>
</dbReference>
<dbReference type="PANTHER" id="PTHR30352:SF5">
    <property type="entry name" value="PYRUVATE FORMATE-LYASE 1-ACTIVATING ENZYME"/>
    <property type="match status" value="1"/>
</dbReference>
<keyword evidence="4" id="KW-0479">Metal-binding</keyword>
<keyword evidence="3" id="KW-0949">S-adenosyl-L-methionine</keyword>
<proteinExistence type="predicted"/>
<evidence type="ECO:0000256" key="3">
    <source>
        <dbReference type="ARBA" id="ARBA00022691"/>
    </source>
</evidence>
<dbReference type="GO" id="GO:0003824">
    <property type="term" value="F:catalytic activity"/>
    <property type="evidence" value="ECO:0007669"/>
    <property type="project" value="InterPro"/>
</dbReference>
<comment type="caution">
    <text evidence="8">The sequence shown here is derived from an EMBL/GenBank/DDBJ whole genome shotgun (WGS) entry which is preliminary data.</text>
</comment>
<evidence type="ECO:0000259" key="7">
    <source>
        <dbReference type="PROSITE" id="PS51918"/>
    </source>
</evidence>
<evidence type="ECO:0000256" key="1">
    <source>
        <dbReference type="ARBA" id="ARBA00001966"/>
    </source>
</evidence>
<organism evidence="8 9">
    <name type="scientific">Suipraeoptans intestinalis</name>
    <dbReference type="NCBI Taxonomy" id="2606628"/>
    <lineage>
        <taxon>Bacteria</taxon>
        <taxon>Bacillati</taxon>
        <taxon>Bacillota</taxon>
        <taxon>Clostridia</taxon>
        <taxon>Lachnospirales</taxon>
        <taxon>Lachnospiraceae</taxon>
        <taxon>Suipraeoptans</taxon>
    </lineage>
</organism>
<dbReference type="PROSITE" id="PS51918">
    <property type="entry name" value="RADICAL_SAM"/>
    <property type="match status" value="1"/>
</dbReference>
<dbReference type="GO" id="GO:0051539">
    <property type="term" value="F:4 iron, 4 sulfur cluster binding"/>
    <property type="evidence" value="ECO:0007669"/>
    <property type="project" value="UniProtKB-KW"/>
</dbReference>
<dbReference type="CDD" id="cd01335">
    <property type="entry name" value="Radical_SAM"/>
    <property type="match status" value="1"/>
</dbReference>
<evidence type="ECO:0000313" key="8">
    <source>
        <dbReference type="EMBL" id="MSR93215.1"/>
    </source>
</evidence>
<dbReference type="PANTHER" id="PTHR30352">
    <property type="entry name" value="PYRUVATE FORMATE-LYASE-ACTIVATING ENZYME"/>
    <property type="match status" value="1"/>
</dbReference>
<dbReference type="Gene3D" id="3.20.20.70">
    <property type="entry name" value="Aldolase class I"/>
    <property type="match status" value="1"/>
</dbReference>
<dbReference type="InterPro" id="IPR034457">
    <property type="entry name" value="Organic_radical-activating"/>
</dbReference>
<dbReference type="Pfam" id="PF04055">
    <property type="entry name" value="Radical_SAM"/>
    <property type="match status" value="1"/>
</dbReference>
<dbReference type="InterPro" id="IPR013785">
    <property type="entry name" value="Aldolase_TIM"/>
</dbReference>
<evidence type="ECO:0000256" key="6">
    <source>
        <dbReference type="ARBA" id="ARBA00023014"/>
    </source>
</evidence>
<dbReference type="InterPro" id="IPR007197">
    <property type="entry name" value="rSAM"/>
</dbReference>
<comment type="cofactor">
    <cofactor evidence="1">
        <name>[4Fe-4S] cluster</name>
        <dbReference type="ChEBI" id="CHEBI:49883"/>
    </cofactor>
</comment>
<dbReference type="AlphaFoldDB" id="A0A6N7UXZ7"/>
<name>A0A6N7UXZ7_9FIRM</name>
<dbReference type="EMBL" id="VULY01000018">
    <property type="protein sequence ID" value="MSR93215.1"/>
    <property type="molecule type" value="Genomic_DNA"/>
</dbReference>
<keyword evidence="5" id="KW-0408">Iron</keyword>
<gene>
    <name evidence="8" type="ORF">FYJ34_02720</name>
</gene>
<dbReference type="SFLD" id="SFLDS00029">
    <property type="entry name" value="Radical_SAM"/>
    <property type="match status" value="1"/>
</dbReference>
<keyword evidence="2" id="KW-0004">4Fe-4S</keyword>
<feature type="domain" description="Radical SAM core" evidence="7">
    <location>
        <begin position="6"/>
        <end position="198"/>
    </location>
</feature>
<keyword evidence="6" id="KW-0411">Iron-sulfur</keyword>
<dbReference type="NCBIfam" id="TIGR04038">
    <property type="entry name" value="tatD_link_rSAM"/>
    <property type="match status" value="1"/>
</dbReference>
<protein>
    <submittedName>
        <fullName evidence="8">Radical SAM protein</fullName>
    </submittedName>
</protein>
<accession>A0A6N7UXZ7</accession>
<dbReference type="GO" id="GO:0046872">
    <property type="term" value="F:metal ion binding"/>
    <property type="evidence" value="ECO:0007669"/>
    <property type="project" value="UniProtKB-KW"/>
</dbReference>